<dbReference type="SUPFAM" id="SSF53850">
    <property type="entry name" value="Periplasmic binding protein-like II"/>
    <property type="match status" value="1"/>
</dbReference>
<keyword evidence="2" id="KW-0536">Nodulation</keyword>
<dbReference type="Pfam" id="PF00126">
    <property type="entry name" value="HTH_1"/>
    <property type="match status" value="1"/>
</dbReference>
<dbReference type="KEGG" id="mor:MOC_0539"/>
<dbReference type="InterPro" id="IPR037402">
    <property type="entry name" value="YidZ_PBP2"/>
</dbReference>
<evidence type="ECO:0000256" key="4">
    <source>
        <dbReference type="ARBA" id="ARBA00023125"/>
    </source>
</evidence>
<dbReference type="PANTHER" id="PTHR30118">
    <property type="entry name" value="HTH-TYPE TRANSCRIPTIONAL REGULATOR LEUO-RELATED"/>
    <property type="match status" value="1"/>
</dbReference>
<dbReference type="InterPro" id="IPR005119">
    <property type="entry name" value="LysR_subst-bd"/>
</dbReference>
<dbReference type="InterPro" id="IPR036388">
    <property type="entry name" value="WH-like_DNA-bd_sf"/>
</dbReference>
<evidence type="ECO:0000313" key="7">
    <source>
        <dbReference type="EMBL" id="AIQ88294.1"/>
    </source>
</evidence>
<evidence type="ECO:0000256" key="5">
    <source>
        <dbReference type="ARBA" id="ARBA00023163"/>
    </source>
</evidence>
<evidence type="ECO:0000256" key="1">
    <source>
        <dbReference type="ARBA" id="ARBA00009437"/>
    </source>
</evidence>
<reference evidence="7 8" key="1">
    <citation type="journal article" date="2014" name="PLoS ONE">
        <title>Genome Information of Methylobacterium oryzae, a Plant-Probiotic Methylotroph in the Phyllosphere.</title>
        <authorList>
            <person name="Kwak M.J."/>
            <person name="Jeong H."/>
            <person name="Madhaiyan M."/>
            <person name="Lee Y."/>
            <person name="Sa T.M."/>
            <person name="Oh T.K."/>
            <person name="Kim J.F."/>
        </authorList>
    </citation>
    <scope>NUCLEOTIDE SEQUENCE [LARGE SCALE GENOMIC DNA]</scope>
    <source>
        <strain evidence="7 8">CBMB20</strain>
    </source>
</reference>
<dbReference type="SUPFAM" id="SSF46785">
    <property type="entry name" value="Winged helix' DNA-binding domain"/>
    <property type="match status" value="1"/>
</dbReference>
<evidence type="ECO:0000259" key="6">
    <source>
        <dbReference type="PROSITE" id="PS50931"/>
    </source>
</evidence>
<dbReference type="InterPro" id="IPR000847">
    <property type="entry name" value="LysR_HTH_N"/>
</dbReference>
<keyword evidence="3" id="KW-0805">Transcription regulation</keyword>
<dbReference type="GO" id="GO:0003700">
    <property type="term" value="F:DNA-binding transcription factor activity"/>
    <property type="evidence" value="ECO:0007669"/>
    <property type="project" value="InterPro"/>
</dbReference>
<dbReference type="GO" id="GO:0003677">
    <property type="term" value="F:DNA binding"/>
    <property type="evidence" value="ECO:0007669"/>
    <property type="project" value="UniProtKB-KW"/>
</dbReference>
<protein>
    <submittedName>
        <fullName evidence="7">LysR family transcriptional regulator</fullName>
    </submittedName>
</protein>
<evidence type="ECO:0000256" key="3">
    <source>
        <dbReference type="ARBA" id="ARBA00023015"/>
    </source>
</evidence>
<dbReference type="CDD" id="cd08417">
    <property type="entry name" value="PBP2_Nitroaromatics_like"/>
    <property type="match status" value="1"/>
</dbReference>
<dbReference type="AlphaFoldDB" id="A0A089Q0Z9"/>
<dbReference type="Gene3D" id="1.10.10.10">
    <property type="entry name" value="Winged helix-like DNA-binding domain superfamily/Winged helix DNA-binding domain"/>
    <property type="match status" value="1"/>
</dbReference>
<dbReference type="PRINTS" id="PR00039">
    <property type="entry name" value="HTHLYSR"/>
</dbReference>
<keyword evidence="8" id="KW-1185">Reference proteome</keyword>
<evidence type="ECO:0000313" key="8">
    <source>
        <dbReference type="Proteomes" id="UP000029492"/>
    </source>
</evidence>
<organism evidence="7 8">
    <name type="scientific">Methylobacterium oryzae CBMB20</name>
    <dbReference type="NCBI Taxonomy" id="693986"/>
    <lineage>
        <taxon>Bacteria</taxon>
        <taxon>Pseudomonadati</taxon>
        <taxon>Pseudomonadota</taxon>
        <taxon>Alphaproteobacteria</taxon>
        <taxon>Hyphomicrobiales</taxon>
        <taxon>Methylobacteriaceae</taxon>
        <taxon>Methylobacterium</taxon>
    </lineage>
</organism>
<name>A0A089Q0Z9_9HYPH</name>
<dbReference type="eggNOG" id="COG0583">
    <property type="taxonomic scope" value="Bacteria"/>
</dbReference>
<proteinExistence type="inferred from homology"/>
<comment type="similarity">
    <text evidence="1">Belongs to the LysR transcriptional regulatory family.</text>
</comment>
<keyword evidence="5" id="KW-0804">Transcription</keyword>
<dbReference type="STRING" id="693986.MOC_0539"/>
<dbReference type="InterPro" id="IPR050389">
    <property type="entry name" value="LysR-type_TF"/>
</dbReference>
<dbReference type="InterPro" id="IPR036390">
    <property type="entry name" value="WH_DNA-bd_sf"/>
</dbReference>
<dbReference type="PANTHER" id="PTHR30118:SF15">
    <property type="entry name" value="TRANSCRIPTIONAL REGULATORY PROTEIN"/>
    <property type="match status" value="1"/>
</dbReference>
<accession>A0A089Q0Z9</accession>
<gene>
    <name evidence="7" type="ORF">MOC_0539</name>
</gene>
<sequence>MNIHAMDYRGLDLNLIVAFDALMEERHVTRAARRIGLTQPAMSAALARLRKATGDELFVRGPKGLAPTSRAQDLAAPLKGALRTVGEALALRDDFRPAEASVVFTLALSEHPAHVLLPPLAEALAAAAPGVDLRIRGFTDRNEAVRLLDEGLADVAVGVPPGTEARILARPLFRERFVSVARAGSPAAECLGDAAAFAAARHVLVSPEGDGFGAVDEALSERGLRRRLGVVLPQMYAAPALVARTDLVATLMEGVVTGSGMAPLLTVRPCPVELAPVEFHLLWHRRSDRHPAQAWLRDLLVSSAPSG</sequence>
<dbReference type="Pfam" id="PF03466">
    <property type="entry name" value="LysR_substrate"/>
    <property type="match status" value="1"/>
</dbReference>
<dbReference type="EMBL" id="CP003811">
    <property type="protein sequence ID" value="AIQ88294.1"/>
    <property type="molecule type" value="Genomic_DNA"/>
</dbReference>
<evidence type="ECO:0000256" key="2">
    <source>
        <dbReference type="ARBA" id="ARBA00022458"/>
    </source>
</evidence>
<dbReference type="PROSITE" id="PS50931">
    <property type="entry name" value="HTH_LYSR"/>
    <property type="match status" value="1"/>
</dbReference>
<keyword evidence="4" id="KW-0238">DNA-binding</keyword>
<dbReference type="RefSeq" id="WP_244447733.1">
    <property type="nucleotide sequence ID" value="NZ_CP003811.1"/>
</dbReference>
<dbReference type="Gene3D" id="3.40.190.10">
    <property type="entry name" value="Periplasmic binding protein-like II"/>
    <property type="match status" value="2"/>
</dbReference>
<dbReference type="Proteomes" id="UP000029492">
    <property type="component" value="Chromosome"/>
</dbReference>
<dbReference type="HOGENOM" id="CLU_039613_39_0_5"/>
<feature type="domain" description="HTH lysR-type" evidence="6">
    <location>
        <begin position="11"/>
        <end position="68"/>
    </location>
</feature>